<comment type="caution">
    <text evidence="3">The sequence shown here is derived from an EMBL/GenBank/DDBJ whole genome shotgun (WGS) entry which is preliminary data.</text>
</comment>
<evidence type="ECO:0000259" key="2">
    <source>
        <dbReference type="PROSITE" id="PS50110"/>
    </source>
</evidence>
<gene>
    <name evidence="3" type="primary">exsF</name>
    <name evidence="3" type="ORF">GCM10011390_14720</name>
</gene>
<keyword evidence="1" id="KW-0597">Phosphoprotein</keyword>
<dbReference type="InterPro" id="IPR001789">
    <property type="entry name" value="Sig_transdc_resp-reg_receiver"/>
</dbReference>
<evidence type="ECO:0000313" key="4">
    <source>
        <dbReference type="Proteomes" id="UP000644699"/>
    </source>
</evidence>
<evidence type="ECO:0000256" key="1">
    <source>
        <dbReference type="PROSITE-ProRule" id="PRU00169"/>
    </source>
</evidence>
<proteinExistence type="predicted"/>
<keyword evidence="4" id="KW-1185">Reference proteome</keyword>
<dbReference type="PROSITE" id="PS50110">
    <property type="entry name" value="RESPONSE_REGULATORY"/>
    <property type="match status" value="1"/>
</dbReference>
<dbReference type="InterPro" id="IPR011006">
    <property type="entry name" value="CheY-like_superfamily"/>
</dbReference>
<sequence>MLRGKRILIVEDEFYIADSLAMDFADLGAEIVGPAASIDEAFELLGTGETVDWAVLDINVQGAMIYPLAAALRRLGLPFVFATGYDHWMIPADYQSVPICQKPVDPASVARLLAR</sequence>
<dbReference type="SUPFAM" id="SSF52172">
    <property type="entry name" value="CheY-like"/>
    <property type="match status" value="1"/>
</dbReference>
<evidence type="ECO:0000313" key="3">
    <source>
        <dbReference type="EMBL" id="GGD97008.1"/>
    </source>
</evidence>
<feature type="modified residue" description="4-aspartylphosphate" evidence="1">
    <location>
        <position position="57"/>
    </location>
</feature>
<dbReference type="AlphaFoldDB" id="A0A916ZHV7"/>
<feature type="domain" description="Response regulatory" evidence="2">
    <location>
        <begin position="6"/>
        <end position="115"/>
    </location>
</feature>
<protein>
    <submittedName>
        <fullName evidence="3">Response regulator</fullName>
    </submittedName>
</protein>
<reference evidence="3" key="1">
    <citation type="journal article" date="2014" name="Int. J. Syst. Evol. Microbiol.">
        <title>Complete genome sequence of Corynebacterium casei LMG S-19264T (=DSM 44701T), isolated from a smear-ripened cheese.</title>
        <authorList>
            <consortium name="US DOE Joint Genome Institute (JGI-PGF)"/>
            <person name="Walter F."/>
            <person name="Albersmeier A."/>
            <person name="Kalinowski J."/>
            <person name="Ruckert C."/>
        </authorList>
    </citation>
    <scope>NUCLEOTIDE SEQUENCE</scope>
    <source>
        <strain evidence="3">CGMCC 1.15367</strain>
    </source>
</reference>
<accession>A0A916ZHV7</accession>
<dbReference type="Proteomes" id="UP000644699">
    <property type="component" value="Unassembled WGS sequence"/>
</dbReference>
<name>A0A916ZHV7_9HYPH</name>
<dbReference type="GO" id="GO:0000160">
    <property type="term" value="P:phosphorelay signal transduction system"/>
    <property type="evidence" value="ECO:0007669"/>
    <property type="project" value="InterPro"/>
</dbReference>
<organism evidence="3 4">
    <name type="scientific">Aureimonas endophytica</name>
    <dbReference type="NCBI Taxonomy" id="2027858"/>
    <lineage>
        <taxon>Bacteria</taxon>
        <taxon>Pseudomonadati</taxon>
        <taxon>Pseudomonadota</taxon>
        <taxon>Alphaproteobacteria</taxon>
        <taxon>Hyphomicrobiales</taxon>
        <taxon>Aurantimonadaceae</taxon>
        <taxon>Aureimonas</taxon>
    </lineage>
</organism>
<dbReference type="Gene3D" id="3.40.50.2300">
    <property type="match status" value="1"/>
</dbReference>
<reference evidence="3" key="2">
    <citation type="submission" date="2020-09" db="EMBL/GenBank/DDBJ databases">
        <authorList>
            <person name="Sun Q."/>
            <person name="Zhou Y."/>
        </authorList>
    </citation>
    <scope>NUCLEOTIDE SEQUENCE</scope>
    <source>
        <strain evidence="3">CGMCC 1.15367</strain>
    </source>
</reference>
<dbReference type="EMBL" id="BMIQ01000002">
    <property type="protein sequence ID" value="GGD97008.1"/>
    <property type="molecule type" value="Genomic_DNA"/>
</dbReference>